<dbReference type="RefSeq" id="WP_073337331.1">
    <property type="nucleotide sequence ID" value="NZ_FQXM01000004.1"/>
</dbReference>
<accession>A0A1M5SLI6</accession>
<proteinExistence type="predicted"/>
<evidence type="ECO:0000313" key="3">
    <source>
        <dbReference type="Proteomes" id="UP000184447"/>
    </source>
</evidence>
<organism evidence="2 3">
    <name type="scientific">Clostridium grantii DSM 8605</name>
    <dbReference type="NCBI Taxonomy" id="1121316"/>
    <lineage>
        <taxon>Bacteria</taxon>
        <taxon>Bacillati</taxon>
        <taxon>Bacillota</taxon>
        <taxon>Clostridia</taxon>
        <taxon>Eubacteriales</taxon>
        <taxon>Clostridiaceae</taxon>
        <taxon>Clostridium</taxon>
    </lineage>
</organism>
<dbReference type="Gene3D" id="1.20.120.680">
    <property type="entry name" value="Formiminotetrahydrofolate cyclodeaminase monomer, up-and-down helical bundle"/>
    <property type="match status" value="1"/>
</dbReference>
<dbReference type="Proteomes" id="UP000184447">
    <property type="component" value="Unassembled WGS sequence"/>
</dbReference>
<dbReference type="OrthoDB" id="7959174at2"/>
<feature type="domain" description="Cyclodeaminase/cyclohydrolase" evidence="1">
    <location>
        <begin position="6"/>
        <end position="190"/>
    </location>
</feature>
<dbReference type="EMBL" id="FQXM01000004">
    <property type="protein sequence ID" value="SHH39379.1"/>
    <property type="molecule type" value="Genomic_DNA"/>
</dbReference>
<dbReference type="Pfam" id="PF04961">
    <property type="entry name" value="FTCD_C"/>
    <property type="match status" value="1"/>
</dbReference>
<gene>
    <name evidence="2" type="ORF">SAMN02745207_01004</name>
</gene>
<dbReference type="InterPro" id="IPR007044">
    <property type="entry name" value="Cyclodeamin/CycHdrlase"/>
</dbReference>
<reference evidence="2 3" key="1">
    <citation type="submission" date="2016-11" db="EMBL/GenBank/DDBJ databases">
        <authorList>
            <person name="Jaros S."/>
            <person name="Januszkiewicz K."/>
            <person name="Wedrychowicz H."/>
        </authorList>
    </citation>
    <scope>NUCLEOTIDE SEQUENCE [LARGE SCALE GENOMIC DNA]</scope>
    <source>
        <strain evidence="2 3">DSM 8605</strain>
    </source>
</reference>
<evidence type="ECO:0000313" key="2">
    <source>
        <dbReference type="EMBL" id="SHH39379.1"/>
    </source>
</evidence>
<name>A0A1M5SLI6_9CLOT</name>
<dbReference type="GO" id="GO:0003824">
    <property type="term" value="F:catalytic activity"/>
    <property type="evidence" value="ECO:0007669"/>
    <property type="project" value="InterPro"/>
</dbReference>
<keyword evidence="3" id="KW-1185">Reference proteome</keyword>
<sequence length="211" mass="23333">MQKNMSIEEYIEILASKEAIPGGGSAAALVAAIGNALCGMVFSLTTNKKSFELNEDSVKEMVKEAAKFSKEANQLLLKSMDEDGKAFQQLLECYKMPKETTKDKESRNEKLQKCYFDSLSVPLQLAEKSLELYSSIEISCLHGNKNLISDAGVAAILINAAIESAILNVKINLSGINNTELKDKLNNRIKEIEIENNLKKVKIMTLVEKEI</sequence>
<dbReference type="AlphaFoldDB" id="A0A1M5SLI6"/>
<protein>
    <submittedName>
        <fullName evidence="2">Formiminotetrahydrofolate cyclodeaminase</fullName>
    </submittedName>
</protein>
<dbReference type="STRING" id="1121316.SAMN02745207_01004"/>
<dbReference type="InterPro" id="IPR036178">
    <property type="entry name" value="Formintransfe-cycloase-like_sf"/>
</dbReference>
<dbReference type="SUPFAM" id="SSF101262">
    <property type="entry name" value="Methenyltetrahydrofolate cyclohydrolase-like"/>
    <property type="match status" value="1"/>
</dbReference>
<evidence type="ECO:0000259" key="1">
    <source>
        <dbReference type="Pfam" id="PF04961"/>
    </source>
</evidence>